<sequence length="309" mass="34354">LQLTPGNVQNHFIETSPHRQSVMSLYNRYIVLDIKDRDLDSQAWEAAMRLLWTCGYILTEYVFSYDLENHPVMAPFPGIPGVEWTASEADLSNAVVISLAVSGKTARSVAYNLCFRPQGKGPVGLVQVTSTPGVIGEAAERMGPAFETLAVGYDVVEGVEGWLVERRPEKLVVVDFGGRDGVHGRLFGMIAKNKVLRECELVVIGVGFQQKVYSMEEVLAGQKAMGELGMIQLNTSPILEAVLEVRDHEKVFEELYERWNHWLENRELVAPDLRLVWGKGVVGPEGIEGGWDLLCQGKVKPDEALVYQL</sequence>
<gene>
    <name evidence="1" type="ORF">ASPCADRAFT_52243</name>
</gene>
<protein>
    <submittedName>
        <fullName evidence="1">Uncharacterized protein</fullName>
    </submittedName>
</protein>
<dbReference type="InterPro" id="IPR021276">
    <property type="entry name" value="DUF2855"/>
</dbReference>
<organism evidence="1 2">
    <name type="scientific">Aspergillus carbonarius (strain ITEM 5010)</name>
    <dbReference type="NCBI Taxonomy" id="602072"/>
    <lineage>
        <taxon>Eukaryota</taxon>
        <taxon>Fungi</taxon>
        <taxon>Dikarya</taxon>
        <taxon>Ascomycota</taxon>
        <taxon>Pezizomycotina</taxon>
        <taxon>Eurotiomycetes</taxon>
        <taxon>Eurotiomycetidae</taxon>
        <taxon>Eurotiales</taxon>
        <taxon>Aspergillaceae</taxon>
        <taxon>Aspergillus</taxon>
        <taxon>Aspergillus subgen. Circumdati</taxon>
    </lineage>
</organism>
<dbReference type="Pfam" id="PF11017">
    <property type="entry name" value="DUF2855"/>
    <property type="match status" value="1"/>
</dbReference>
<dbReference type="VEuPathDB" id="FungiDB:ASPCADRAFT_52243"/>
<dbReference type="OMA" id="ERWNHWL"/>
<accession>A0A1R3RHL7</accession>
<reference evidence="2" key="1">
    <citation type="journal article" date="2017" name="Genome Biol.">
        <title>Comparative genomics reveals high biological diversity and specific adaptations in the industrially and medically important fungal genus Aspergillus.</title>
        <authorList>
            <person name="de Vries R.P."/>
            <person name="Riley R."/>
            <person name="Wiebenga A."/>
            <person name="Aguilar-Osorio G."/>
            <person name="Amillis S."/>
            <person name="Uchima C.A."/>
            <person name="Anderluh G."/>
            <person name="Asadollahi M."/>
            <person name="Askin M."/>
            <person name="Barry K."/>
            <person name="Battaglia E."/>
            <person name="Bayram O."/>
            <person name="Benocci T."/>
            <person name="Braus-Stromeyer S.A."/>
            <person name="Caldana C."/>
            <person name="Canovas D."/>
            <person name="Cerqueira G.C."/>
            <person name="Chen F."/>
            <person name="Chen W."/>
            <person name="Choi C."/>
            <person name="Clum A."/>
            <person name="Dos Santos R.A."/>
            <person name="Damasio A.R."/>
            <person name="Diallinas G."/>
            <person name="Emri T."/>
            <person name="Fekete E."/>
            <person name="Flipphi M."/>
            <person name="Freyberg S."/>
            <person name="Gallo A."/>
            <person name="Gournas C."/>
            <person name="Habgood R."/>
            <person name="Hainaut M."/>
            <person name="Harispe M.L."/>
            <person name="Henrissat B."/>
            <person name="Hilden K.S."/>
            <person name="Hope R."/>
            <person name="Hossain A."/>
            <person name="Karabika E."/>
            <person name="Karaffa L."/>
            <person name="Karanyi Z."/>
            <person name="Krasevec N."/>
            <person name="Kuo A."/>
            <person name="Kusch H."/>
            <person name="LaButti K."/>
            <person name="Lagendijk E.L."/>
            <person name="Lapidus A."/>
            <person name="Levasseur A."/>
            <person name="Lindquist E."/>
            <person name="Lipzen A."/>
            <person name="Logrieco A.F."/>
            <person name="MacCabe A."/>
            <person name="Maekelae M.R."/>
            <person name="Malavazi I."/>
            <person name="Melin P."/>
            <person name="Meyer V."/>
            <person name="Mielnichuk N."/>
            <person name="Miskei M."/>
            <person name="Molnar A.P."/>
            <person name="Mule G."/>
            <person name="Ngan C.Y."/>
            <person name="Orejas M."/>
            <person name="Orosz E."/>
            <person name="Ouedraogo J.P."/>
            <person name="Overkamp K.M."/>
            <person name="Park H.-S."/>
            <person name="Perrone G."/>
            <person name="Piumi F."/>
            <person name="Punt P.J."/>
            <person name="Ram A.F."/>
            <person name="Ramon A."/>
            <person name="Rauscher S."/>
            <person name="Record E."/>
            <person name="Riano-Pachon D.M."/>
            <person name="Robert V."/>
            <person name="Roehrig J."/>
            <person name="Ruller R."/>
            <person name="Salamov A."/>
            <person name="Salih N.S."/>
            <person name="Samson R.A."/>
            <person name="Sandor E."/>
            <person name="Sanguinetti M."/>
            <person name="Schuetze T."/>
            <person name="Sepcic K."/>
            <person name="Shelest E."/>
            <person name="Sherlock G."/>
            <person name="Sophianopoulou V."/>
            <person name="Squina F.M."/>
            <person name="Sun H."/>
            <person name="Susca A."/>
            <person name="Todd R.B."/>
            <person name="Tsang A."/>
            <person name="Unkles S.E."/>
            <person name="van de Wiele N."/>
            <person name="van Rossen-Uffink D."/>
            <person name="Oliveira J.V."/>
            <person name="Vesth T.C."/>
            <person name="Visser J."/>
            <person name="Yu J.-H."/>
            <person name="Zhou M."/>
            <person name="Andersen M.R."/>
            <person name="Archer D.B."/>
            <person name="Baker S.E."/>
            <person name="Benoit I."/>
            <person name="Brakhage A.A."/>
            <person name="Braus G.H."/>
            <person name="Fischer R."/>
            <person name="Frisvad J.C."/>
            <person name="Goldman G.H."/>
            <person name="Houbraken J."/>
            <person name="Oakley B."/>
            <person name="Pocsi I."/>
            <person name="Scazzocchio C."/>
            <person name="Seiboth B."/>
            <person name="vanKuyk P.A."/>
            <person name="Wortman J."/>
            <person name="Dyer P.S."/>
            <person name="Grigoriev I.V."/>
        </authorList>
    </citation>
    <scope>NUCLEOTIDE SEQUENCE [LARGE SCALE GENOMIC DNA]</scope>
    <source>
        <strain evidence="2">ITEM 5010</strain>
    </source>
</reference>
<evidence type="ECO:0000313" key="1">
    <source>
        <dbReference type="EMBL" id="OOF93976.1"/>
    </source>
</evidence>
<keyword evidence="2" id="KW-1185">Reference proteome</keyword>
<dbReference type="EMBL" id="KV907503">
    <property type="protein sequence ID" value="OOF93976.1"/>
    <property type="molecule type" value="Genomic_DNA"/>
</dbReference>
<dbReference type="Proteomes" id="UP000188318">
    <property type="component" value="Unassembled WGS sequence"/>
</dbReference>
<feature type="non-terminal residue" evidence="1">
    <location>
        <position position="1"/>
    </location>
</feature>
<dbReference type="AlphaFoldDB" id="A0A1R3RHL7"/>
<proteinExistence type="predicted"/>
<dbReference type="OrthoDB" id="192702at2759"/>
<name>A0A1R3RHL7_ASPC5</name>
<evidence type="ECO:0000313" key="2">
    <source>
        <dbReference type="Proteomes" id="UP000188318"/>
    </source>
</evidence>
<dbReference type="STRING" id="602072.A0A1R3RHL7"/>